<organism evidence="6 7">
    <name type="scientific">Microbacterium enclense</name>
    <dbReference type="NCBI Taxonomy" id="993073"/>
    <lineage>
        <taxon>Bacteria</taxon>
        <taxon>Bacillati</taxon>
        <taxon>Actinomycetota</taxon>
        <taxon>Actinomycetes</taxon>
        <taxon>Micrococcales</taxon>
        <taxon>Microbacteriaceae</taxon>
        <taxon>Microbacterium</taxon>
    </lineage>
</organism>
<evidence type="ECO:0000313" key="6">
    <source>
        <dbReference type="EMBL" id="RWR21797.1"/>
    </source>
</evidence>
<dbReference type="CDD" id="cd03230">
    <property type="entry name" value="ABC_DR_subfamily_A"/>
    <property type="match status" value="1"/>
</dbReference>
<sequence length="321" mass="33677">MDAGGAGIEAVQVRRAFGTVTAVADVTFTAEPGRVTGLVGPNGSGKTTLLLMLASLLRPDGGEMRIGGVDPVADPAGARRLLGWMPDSLGAWPTLTAREVLIATAQLYDLSRAEARERADRLLELVDLVPLAGSAARVLSRGQKQRLALARALVHEPRVLLLDEPASGLDPQARIDLRVLLRRLADEGRTILISSHVLSELEEVVDDAVFLLDGRTVGRDRVAAATTRVRAWRVRVAADASRGAAADRDAVAAALGRAPEEVGADRRDLLVPFADETAAVAGLRALVGAGIPVAEYAPAVGDLEHAFLDLRGNGATEGSPE</sequence>
<dbReference type="InterPro" id="IPR003439">
    <property type="entry name" value="ABC_transporter-like_ATP-bd"/>
</dbReference>
<evidence type="ECO:0000256" key="2">
    <source>
        <dbReference type="ARBA" id="ARBA00022448"/>
    </source>
</evidence>
<evidence type="ECO:0000313" key="7">
    <source>
        <dbReference type="Proteomes" id="UP000285970"/>
    </source>
</evidence>
<dbReference type="InterPro" id="IPR027417">
    <property type="entry name" value="P-loop_NTPase"/>
</dbReference>
<dbReference type="PROSITE" id="PS50893">
    <property type="entry name" value="ABC_TRANSPORTER_2"/>
    <property type="match status" value="1"/>
</dbReference>
<evidence type="ECO:0000256" key="1">
    <source>
        <dbReference type="ARBA" id="ARBA00005417"/>
    </source>
</evidence>
<dbReference type="OrthoDB" id="9804819at2"/>
<dbReference type="PANTHER" id="PTHR43335">
    <property type="entry name" value="ABC TRANSPORTER, ATP-BINDING PROTEIN"/>
    <property type="match status" value="1"/>
</dbReference>
<dbReference type="GO" id="GO:0005524">
    <property type="term" value="F:ATP binding"/>
    <property type="evidence" value="ECO:0007669"/>
    <property type="project" value="UniProtKB-KW"/>
</dbReference>
<name>A0A443JMQ7_9MICO</name>
<dbReference type="Gene3D" id="3.40.50.300">
    <property type="entry name" value="P-loop containing nucleotide triphosphate hydrolases"/>
    <property type="match status" value="1"/>
</dbReference>
<keyword evidence="4 6" id="KW-0067">ATP-binding</keyword>
<accession>A0A443JMQ7</accession>
<protein>
    <submittedName>
        <fullName evidence="6">ABC transporter ATP-binding protein</fullName>
    </submittedName>
</protein>
<dbReference type="InterPro" id="IPR003593">
    <property type="entry name" value="AAA+_ATPase"/>
</dbReference>
<dbReference type="Proteomes" id="UP000285970">
    <property type="component" value="Unassembled WGS sequence"/>
</dbReference>
<comment type="similarity">
    <text evidence="1">Belongs to the ABC transporter superfamily.</text>
</comment>
<dbReference type="SUPFAM" id="SSF52540">
    <property type="entry name" value="P-loop containing nucleoside triphosphate hydrolases"/>
    <property type="match status" value="1"/>
</dbReference>
<evidence type="ECO:0000256" key="3">
    <source>
        <dbReference type="ARBA" id="ARBA00022741"/>
    </source>
</evidence>
<keyword evidence="2" id="KW-0813">Transport</keyword>
<reference evidence="6 7" key="1">
    <citation type="journal article" date="2018" name="Front. Microbiol.">
        <title>Novel Insights Into Bacterial Dimethylsulfoniopropionate Catabolism in the East China Sea.</title>
        <authorList>
            <person name="Liu J."/>
            <person name="Liu J."/>
            <person name="Zhang S.H."/>
            <person name="Liang J."/>
            <person name="Lin H."/>
            <person name="Song D."/>
            <person name="Yang G.P."/>
            <person name="Todd J.D."/>
            <person name="Zhang X.H."/>
        </authorList>
    </citation>
    <scope>NUCLEOTIDE SEQUENCE [LARGE SCALE GENOMIC DNA]</scope>
    <source>
        <strain evidence="6 7">ZYFD042</strain>
    </source>
</reference>
<dbReference type="RefSeq" id="WP_128216733.1">
    <property type="nucleotide sequence ID" value="NZ_RBZY01000008.1"/>
</dbReference>
<dbReference type="PANTHER" id="PTHR43335:SF3">
    <property type="entry name" value="ABC TRANSPORTER"/>
    <property type="match status" value="1"/>
</dbReference>
<evidence type="ECO:0000259" key="5">
    <source>
        <dbReference type="PROSITE" id="PS50893"/>
    </source>
</evidence>
<dbReference type="AlphaFoldDB" id="A0A443JMQ7"/>
<dbReference type="EMBL" id="RBZY01000008">
    <property type="protein sequence ID" value="RWR21797.1"/>
    <property type="molecule type" value="Genomic_DNA"/>
</dbReference>
<dbReference type="GO" id="GO:0016887">
    <property type="term" value="F:ATP hydrolysis activity"/>
    <property type="evidence" value="ECO:0007669"/>
    <property type="project" value="InterPro"/>
</dbReference>
<keyword evidence="3" id="KW-0547">Nucleotide-binding</keyword>
<proteinExistence type="inferred from homology"/>
<evidence type="ECO:0000256" key="4">
    <source>
        <dbReference type="ARBA" id="ARBA00022840"/>
    </source>
</evidence>
<gene>
    <name evidence="6" type="ORF">D8Y23_03225</name>
</gene>
<dbReference type="Pfam" id="PF00005">
    <property type="entry name" value="ABC_tran"/>
    <property type="match status" value="1"/>
</dbReference>
<feature type="domain" description="ABC transporter" evidence="5">
    <location>
        <begin position="8"/>
        <end position="238"/>
    </location>
</feature>
<comment type="caution">
    <text evidence="6">The sequence shown here is derived from an EMBL/GenBank/DDBJ whole genome shotgun (WGS) entry which is preliminary data.</text>
</comment>
<dbReference type="SMART" id="SM00382">
    <property type="entry name" value="AAA"/>
    <property type="match status" value="1"/>
</dbReference>